<dbReference type="EMBL" id="CP006935">
    <property type="protein sequence ID" value="AHC39796.1"/>
    <property type="molecule type" value="Genomic_DNA"/>
</dbReference>
<protein>
    <recommendedName>
        <fullName evidence="3">Metallophosphoesterase</fullName>
    </recommendedName>
</protein>
<gene>
    <name evidence="1" type="ORF">OVS_00245</name>
</gene>
<evidence type="ECO:0008006" key="3">
    <source>
        <dbReference type="Google" id="ProtNLM"/>
    </source>
</evidence>
<sequence length="290" mass="32709">MTQDNQNSNLLKILFIGDIFGKPGRDIIKENLPRLKKEHSIDFVIANAENSAHGKGTTPKILSQLMEVGVNFFTLGNHSWSKKESLKELFETYSNLIRPLNLRESFNFFSLGIGSKEMDYKGLKIRITNLIGNSVMFKNNQTNCFLTFSKLLDQLNSNNFKGIHIVDLHAETTSEKNAFLWAFNGKISAVLGTHTHIPTNDYVITQEGTAYITDVGMTGPSCGVIGGAKHDIIEKFFYPEKKFILEPQEGPRQFCSVLLTFNTDTYKAVDIQPIILREGFKVDKYQLTIS</sequence>
<dbReference type="NCBIfam" id="TIGR00282">
    <property type="entry name" value="TIGR00282 family metallophosphoesterase"/>
    <property type="match status" value="1"/>
</dbReference>
<evidence type="ECO:0000313" key="2">
    <source>
        <dbReference type="Proteomes" id="UP000018745"/>
    </source>
</evidence>
<dbReference type="RefSeq" id="WP_024070857.1">
    <property type="nucleotide sequence ID" value="NC_023062.1"/>
</dbReference>
<dbReference type="InterPro" id="IPR005235">
    <property type="entry name" value="YmdB-like"/>
</dbReference>
<dbReference type="PANTHER" id="PTHR36303">
    <property type="entry name" value="2',3'-CYCLIC-NUCLEOTIDE 2'-PHOSPHODIESTERASE"/>
    <property type="match status" value="1"/>
</dbReference>
<dbReference type="Pfam" id="PF13277">
    <property type="entry name" value="YmdB"/>
    <property type="match status" value="1"/>
</dbReference>
<reference evidence="1 2" key="1">
    <citation type="journal article" date="2014" name="Genome Announc.">
        <title>Complete Genome Sequence of Mycoplasma ovis Strain Michigan, a Hemoplasma of Sheep with Two Distinct 16S rRNA Genes.</title>
        <authorList>
            <person name="Deshuillers P.L."/>
            <person name="Santos A.P."/>
            <person name="do Nascimento N.C."/>
            <person name="Hampel J.A."/>
            <person name="Bergin I.L."/>
            <person name="Dyson M.C."/>
            <person name="Messick J.B."/>
        </authorList>
    </citation>
    <scope>NUCLEOTIDE SEQUENCE [LARGE SCALE GENOMIC DNA]</scope>
    <source>
        <strain evidence="1 2">Michigan</strain>
    </source>
</reference>
<dbReference type="Proteomes" id="UP000018745">
    <property type="component" value="Chromosome"/>
</dbReference>
<dbReference type="InterPro" id="IPR029052">
    <property type="entry name" value="Metallo-depent_PP-like"/>
</dbReference>
<organism evidence="1 2">
    <name type="scientific">Mycoplasma ovis str. Michigan</name>
    <dbReference type="NCBI Taxonomy" id="1415773"/>
    <lineage>
        <taxon>Bacteria</taxon>
        <taxon>Bacillati</taxon>
        <taxon>Mycoplasmatota</taxon>
        <taxon>Mollicutes</taxon>
        <taxon>Mycoplasmataceae</taxon>
        <taxon>Mycoplasma</taxon>
    </lineage>
</organism>
<name>A0ABM5P060_9MOLU</name>
<accession>A0ABM5P060</accession>
<evidence type="ECO:0000313" key="1">
    <source>
        <dbReference type="EMBL" id="AHC39796.1"/>
    </source>
</evidence>
<dbReference type="PIRSF" id="PIRSF004789">
    <property type="entry name" value="DR1281"/>
    <property type="match status" value="1"/>
</dbReference>
<dbReference type="Gene3D" id="3.60.21.10">
    <property type="match status" value="1"/>
</dbReference>
<dbReference type="SUPFAM" id="SSF56300">
    <property type="entry name" value="Metallo-dependent phosphatases"/>
    <property type="match status" value="1"/>
</dbReference>
<proteinExistence type="predicted"/>
<dbReference type="PANTHER" id="PTHR36303:SF1">
    <property type="entry name" value="2',3'-CYCLIC-NUCLEOTIDE 2'-PHOSPHODIESTERASE"/>
    <property type="match status" value="1"/>
</dbReference>
<keyword evidence="2" id="KW-1185">Reference proteome</keyword>